<proteinExistence type="predicted"/>
<feature type="domain" description="AB hydrolase-1" evidence="1">
    <location>
        <begin position="4"/>
        <end position="217"/>
    </location>
</feature>
<sequence>MTDVIILHGAWHQPAHYDGLSDELRSRGLRVEVPDLYELSLADSTALVEDIVADADQAPLVLGHSFGGVTAATVRGTAGIVFLTAWLLDAGESPAQLLAEVEQHDGAPPRGLALVPDDAGRLGVDPADARGNLYGDVDDAAAARAVELLRPEPASIFAAAPSRVSWRDVPSLYIGGCEDHAIPASLVARFAARCDSSQTWQCSHSPFLSRTSAVADVVHQRLRSARR</sequence>
<name>A0ABS5KWJ3_9ACTN</name>
<reference evidence="2 3" key="1">
    <citation type="submission" date="2020-02" db="EMBL/GenBank/DDBJ databases">
        <title>Acidophilic actinobacteria isolated from forest soil.</title>
        <authorList>
            <person name="Golinska P."/>
        </authorList>
    </citation>
    <scope>NUCLEOTIDE SEQUENCE [LARGE SCALE GENOMIC DNA]</scope>
    <source>
        <strain evidence="2 3">NL8</strain>
    </source>
</reference>
<evidence type="ECO:0000259" key="1">
    <source>
        <dbReference type="Pfam" id="PF12697"/>
    </source>
</evidence>
<gene>
    <name evidence="2" type="ORF">KGQ19_26210</name>
</gene>
<dbReference type="Pfam" id="PF12697">
    <property type="entry name" value="Abhydrolase_6"/>
    <property type="match status" value="1"/>
</dbReference>
<dbReference type="GO" id="GO:0016787">
    <property type="term" value="F:hydrolase activity"/>
    <property type="evidence" value="ECO:0007669"/>
    <property type="project" value="UniProtKB-KW"/>
</dbReference>
<dbReference type="EMBL" id="JAAFYZ010000100">
    <property type="protein sequence ID" value="MBS2550369.1"/>
    <property type="molecule type" value="Genomic_DNA"/>
</dbReference>
<dbReference type="PANTHER" id="PTHR37017:SF11">
    <property type="entry name" value="ESTERASE_LIPASE_THIOESTERASE DOMAIN-CONTAINING PROTEIN"/>
    <property type="match status" value="1"/>
</dbReference>
<comment type="caution">
    <text evidence="2">The sequence shown here is derived from an EMBL/GenBank/DDBJ whole genome shotgun (WGS) entry which is preliminary data.</text>
</comment>
<evidence type="ECO:0000313" key="2">
    <source>
        <dbReference type="EMBL" id="MBS2550369.1"/>
    </source>
</evidence>
<dbReference type="PANTHER" id="PTHR37017">
    <property type="entry name" value="AB HYDROLASE-1 DOMAIN-CONTAINING PROTEIN-RELATED"/>
    <property type="match status" value="1"/>
</dbReference>
<accession>A0ABS5KWJ3</accession>
<dbReference type="Gene3D" id="3.40.50.1820">
    <property type="entry name" value="alpha/beta hydrolase"/>
    <property type="match status" value="1"/>
</dbReference>
<keyword evidence="2" id="KW-0378">Hydrolase</keyword>
<dbReference type="RefSeq" id="WP_212012987.1">
    <property type="nucleotide sequence ID" value="NZ_JAAFYZ010000100.1"/>
</dbReference>
<protein>
    <submittedName>
        <fullName evidence="2">Alpha/beta hydrolase</fullName>
    </submittedName>
</protein>
<dbReference type="Proteomes" id="UP000730482">
    <property type="component" value="Unassembled WGS sequence"/>
</dbReference>
<evidence type="ECO:0000313" key="3">
    <source>
        <dbReference type="Proteomes" id="UP000730482"/>
    </source>
</evidence>
<dbReference type="InterPro" id="IPR029058">
    <property type="entry name" value="AB_hydrolase_fold"/>
</dbReference>
<keyword evidence="3" id="KW-1185">Reference proteome</keyword>
<organism evidence="2 3">
    <name type="scientific">Catenulispora pinistramenti</name>
    <dbReference type="NCBI Taxonomy" id="2705254"/>
    <lineage>
        <taxon>Bacteria</taxon>
        <taxon>Bacillati</taxon>
        <taxon>Actinomycetota</taxon>
        <taxon>Actinomycetes</taxon>
        <taxon>Catenulisporales</taxon>
        <taxon>Catenulisporaceae</taxon>
        <taxon>Catenulispora</taxon>
    </lineage>
</organism>
<dbReference type="SUPFAM" id="SSF53474">
    <property type="entry name" value="alpha/beta-Hydrolases"/>
    <property type="match status" value="1"/>
</dbReference>
<dbReference type="InterPro" id="IPR000073">
    <property type="entry name" value="AB_hydrolase_1"/>
</dbReference>
<dbReference type="InterPro" id="IPR052897">
    <property type="entry name" value="Sec-Metab_Biosynth_Hydrolase"/>
</dbReference>